<evidence type="ECO:0000256" key="1">
    <source>
        <dbReference type="SAM" id="Phobius"/>
    </source>
</evidence>
<dbReference type="Proteomes" id="UP001341444">
    <property type="component" value="Unassembled WGS sequence"/>
</dbReference>
<evidence type="ECO:0000313" key="3">
    <source>
        <dbReference type="Proteomes" id="UP001341444"/>
    </source>
</evidence>
<proteinExistence type="predicted"/>
<gene>
    <name evidence="2" type="ORF">P4T90_07865</name>
</gene>
<keyword evidence="1" id="KW-0812">Transmembrane</keyword>
<reference evidence="2 3" key="1">
    <citation type="submission" date="2023-03" db="EMBL/GenBank/DDBJ databases">
        <title>Bacillus Genome Sequencing.</title>
        <authorList>
            <person name="Dunlap C."/>
        </authorList>
    </citation>
    <scope>NUCLEOTIDE SEQUENCE [LARGE SCALE GENOMIC DNA]</scope>
    <source>
        <strain evidence="2 3">B-23453</strain>
    </source>
</reference>
<feature type="transmembrane region" description="Helical" evidence="1">
    <location>
        <begin position="52"/>
        <end position="73"/>
    </location>
</feature>
<protein>
    <recommendedName>
        <fullName evidence="4">DUF3953 domain-containing protein</fullName>
    </recommendedName>
</protein>
<name>A0ABU6MED0_9BACI</name>
<keyword evidence="1" id="KW-0472">Membrane</keyword>
<dbReference type="RefSeq" id="WP_066266089.1">
    <property type="nucleotide sequence ID" value="NZ_JARMAB010000009.1"/>
</dbReference>
<accession>A0ABU6MED0</accession>
<sequence length="74" mass="8585">MKSVRIFLAVLVIILAIYGMLTNSVEIIPYLIFILGSISLFRGISEIYLKRIPYAIIFIFTSCYIFFVLFQIIQ</sequence>
<evidence type="ECO:0008006" key="4">
    <source>
        <dbReference type="Google" id="ProtNLM"/>
    </source>
</evidence>
<feature type="transmembrane region" description="Helical" evidence="1">
    <location>
        <begin position="27"/>
        <end position="45"/>
    </location>
</feature>
<evidence type="ECO:0000313" key="2">
    <source>
        <dbReference type="EMBL" id="MED1203011.1"/>
    </source>
</evidence>
<feature type="transmembrane region" description="Helical" evidence="1">
    <location>
        <begin position="5"/>
        <end position="21"/>
    </location>
</feature>
<organism evidence="2 3">
    <name type="scientific">Heyndrickxia acidicola</name>
    <dbReference type="NCBI Taxonomy" id="209389"/>
    <lineage>
        <taxon>Bacteria</taxon>
        <taxon>Bacillati</taxon>
        <taxon>Bacillota</taxon>
        <taxon>Bacilli</taxon>
        <taxon>Bacillales</taxon>
        <taxon>Bacillaceae</taxon>
        <taxon>Heyndrickxia</taxon>
    </lineage>
</organism>
<comment type="caution">
    <text evidence="2">The sequence shown here is derived from an EMBL/GenBank/DDBJ whole genome shotgun (WGS) entry which is preliminary data.</text>
</comment>
<keyword evidence="1" id="KW-1133">Transmembrane helix</keyword>
<dbReference type="EMBL" id="JARMAB010000009">
    <property type="protein sequence ID" value="MED1203011.1"/>
    <property type="molecule type" value="Genomic_DNA"/>
</dbReference>
<keyword evidence="3" id="KW-1185">Reference proteome</keyword>